<dbReference type="GO" id="GO:0016874">
    <property type="term" value="F:ligase activity"/>
    <property type="evidence" value="ECO:0007669"/>
    <property type="project" value="UniProtKB-KW"/>
</dbReference>
<keyword evidence="3" id="KW-1185">Reference proteome</keyword>
<evidence type="ECO:0000256" key="1">
    <source>
        <dbReference type="ARBA" id="ARBA00022801"/>
    </source>
</evidence>
<dbReference type="GO" id="GO:0008664">
    <property type="term" value="F:RNA 2',3'-cyclic 3'-phosphodiesterase activity"/>
    <property type="evidence" value="ECO:0007669"/>
    <property type="project" value="InterPro"/>
</dbReference>
<dbReference type="Pfam" id="PF13563">
    <property type="entry name" value="2_5_RNA_ligase2"/>
    <property type="match status" value="1"/>
</dbReference>
<dbReference type="RefSeq" id="WP_119036192.1">
    <property type="nucleotide sequence ID" value="NZ_QXDC01000003.1"/>
</dbReference>
<dbReference type="Gene3D" id="3.90.1140.10">
    <property type="entry name" value="Cyclic phosphodiesterase"/>
    <property type="match status" value="1"/>
</dbReference>
<dbReference type="PANTHER" id="PTHR35561:SF1">
    <property type="entry name" value="RNA 2',3'-CYCLIC PHOSPHODIESTERASE"/>
    <property type="match status" value="1"/>
</dbReference>
<dbReference type="GO" id="GO:0004113">
    <property type="term" value="F:2',3'-cyclic-nucleotide 3'-phosphodiesterase activity"/>
    <property type="evidence" value="ECO:0007669"/>
    <property type="project" value="InterPro"/>
</dbReference>
<dbReference type="Proteomes" id="UP000266568">
    <property type="component" value="Unassembled WGS sequence"/>
</dbReference>
<evidence type="ECO:0000313" key="2">
    <source>
        <dbReference type="EMBL" id="RIA44551.1"/>
    </source>
</evidence>
<protein>
    <submittedName>
        <fullName evidence="2">2'-5' RNA ligase</fullName>
    </submittedName>
</protein>
<keyword evidence="2" id="KW-0436">Ligase</keyword>
<organism evidence="2 3">
    <name type="scientific">Hephaestia caeni</name>
    <dbReference type="NCBI Taxonomy" id="645617"/>
    <lineage>
        <taxon>Bacteria</taxon>
        <taxon>Pseudomonadati</taxon>
        <taxon>Pseudomonadota</taxon>
        <taxon>Alphaproteobacteria</taxon>
        <taxon>Sphingomonadales</taxon>
        <taxon>Sphingomonadaceae</taxon>
        <taxon>Hephaestia</taxon>
    </lineage>
</organism>
<dbReference type="InterPro" id="IPR004175">
    <property type="entry name" value="RNA_CPDase"/>
</dbReference>
<keyword evidence="1" id="KW-0378">Hydrolase</keyword>
<sequence length="186" mass="20186">MPYRTTIGHRHFFALLPPAAEAGRIALMAERWFADAGSPVRRDRLHITLFALPAAIEVSSGLEERLCEAGGTIAAAPVAVTLDRLSGGGGPIVLRPSRRIVALGALHRAIGDRIRAVGLRPRAGYRFQPHLTVGYRNGLALNEPTAPIAWRATDIVLIHSHVGRTRHDLVGRWPLTGAVDPQLSLW</sequence>
<dbReference type="InterPro" id="IPR009097">
    <property type="entry name" value="Cyclic_Pdiesterase"/>
</dbReference>
<accession>A0A397PFV4</accession>
<dbReference type="OrthoDB" id="7770344at2"/>
<dbReference type="EMBL" id="QXDC01000003">
    <property type="protein sequence ID" value="RIA44551.1"/>
    <property type="molecule type" value="Genomic_DNA"/>
</dbReference>
<comment type="caution">
    <text evidence="2">The sequence shown here is derived from an EMBL/GenBank/DDBJ whole genome shotgun (WGS) entry which is preliminary data.</text>
</comment>
<dbReference type="SUPFAM" id="SSF55144">
    <property type="entry name" value="LigT-like"/>
    <property type="match status" value="1"/>
</dbReference>
<dbReference type="AlphaFoldDB" id="A0A397PFV4"/>
<gene>
    <name evidence="2" type="ORF">DFR49_2796</name>
</gene>
<evidence type="ECO:0000313" key="3">
    <source>
        <dbReference type="Proteomes" id="UP000266568"/>
    </source>
</evidence>
<proteinExistence type="predicted"/>
<name>A0A397PFV4_9SPHN</name>
<dbReference type="PANTHER" id="PTHR35561">
    <property type="entry name" value="RNA 2',3'-CYCLIC PHOSPHODIESTERASE"/>
    <property type="match status" value="1"/>
</dbReference>
<reference evidence="2 3" key="1">
    <citation type="submission" date="2018-08" db="EMBL/GenBank/DDBJ databases">
        <title>Genomic Encyclopedia of Type Strains, Phase IV (KMG-IV): sequencing the most valuable type-strain genomes for metagenomic binning, comparative biology and taxonomic classification.</title>
        <authorList>
            <person name="Goeker M."/>
        </authorList>
    </citation>
    <scope>NUCLEOTIDE SEQUENCE [LARGE SCALE GENOMIC DNA]</scope>
    <source>
        <strain evidence="2 3">DSM 25527</strain>
    </source>
</reference>